<dbReference type="OrthoDB" id="421671at2759"/>
<protein>
    <recommendedName>
        <fullName evidence="3">DUF4336 domain-containing protein</fullName>
    </recommendedName>
</protein>
<dbReference type="eggNOG" id="ENOG502S1EZ">
    <property type="taxonomic scope" value="Eukaryota"/>
</dbReference>
<keyword evidence="2" id="KW-1185">Reference proteome</keyword>
<dbReference type="OMA" id="IIPDREH"/>
<dbReference type="InterPro" id="IPR025638">
    <property type="entry name" value="DUF4336"/>
</dbReference>
<dbReference type="AlphaFoldDB" id="J0LIB0"/>
<organism evidence="1 2">
    <name type="scientific">Auricularia subglabra (strain TFB-10046 / SS5)</name>
    <name type="common">White-rot fungus</name>
    <name type="synonym">Auricularia delicata (strain TFB10046)</name>
    <dbReference type="NCBI Taxonomy" id="717982"/>
    <lineage>
        <taxon>Eukaryota</taxon>
        <taxon>Fungi</taxon>
        <taxon>Dikarya</taxon>
        <taxon>Basidiomycota</taxon>
        <taxon>Agaricomycotina</taxon>
        <taxon>Agaricomycetes</taxon>
        <taxon>Auriculariales</taxon>
        <taxon>Auriculariaceae</taxon>
        <taxon>Auricularia</taxon>
    </lineage>
</organism>
<dbReference type="SUPFAM" id="SSF56281">
    <property type="entry name" value="Metallo-hydrolase/oxidoreductase"/>
    <property type="match status" value="1"/>
</dbReference>
<evidence type="ECO:0000313" key="2">
    <source>
        <dbReference type="Proteomes" id="UP000006514"/>
    </source>
</evidence>
<accession>J0LIB0</accession>
<evidence type="ECO:0008006" key="3">
    <source>
        <dbReference type="Google" id="ProtNLM"/>
    </source>
</evidence>
<evidence type="ECO:0000313" key="1">
    <source>
        <dbReference type="EMBL" id="EJD37980.1"/>
    </source>
</evidence>
<proteinExistence type="predicted"/>
<dbReference type="KEGG" id="adl:AURDEDRAFT_116643"/>
<name>J0LIB0_AURST</name>
<gene>
    <name evidence="1" type="ORF">AURDEDRAFT_116643</name>
</gene>
<dbReference type="EMBL" id="JH687832">
    <property type="protein sequence ID" value="EJD37980.1"/>
    <property type="molecule type" value="Genomic_DNA"/>
</dbReference>
<dbReference type="PANTHER" id="PTHR33835:SF1">
    <property type="entry name" value="METALLO-BETA-LACTAMASE DOMAIN-CONTAINING PROTEIN"/>
    <property type="match status" value="1"/>
</dbReference>
<dbReference type="InParanoid" id="J0LIB0"/>
<sequence>MSDHIVIREIAPGLRIFSKPFARFGIAPIGGRTTAVKLSDGRVLVTVSTPLSQATRASVDELGPVKYLVALDAVHWLYLKEWKNAYESAHVAGVAGSEKSSGVEHDGVWGRDAQPLGADPVVNAEFKSECFFGHPSEDVALLHVPSKTLIQADLLFNLPAKEQYSAPGAPSPLSGLMGWFGLGTKMTPWTDMHKSVVWNLIAKDKAKMAWSASVVASWDFNRIIPCHGDVIEEKGNEAWRSAFSRYFDAIAAGKFKGYKPEPNETA</sequence>
<dbReference type="Proteomes" id="UP000006514">
    <property type="component" value="Unassembled WGS sequence"/>
</dbReference>
<dbReference type="PANTHER" id="PTHR33835">
    <property type="entry name" value="YALI0C07656P"/>
    <property type="match status" value="1"/>
</dbReference>
<reference evidence="2" key="1">
    <citation type="journal article" date="2012" name="Science">
        <title>The Paleozoic origin of enzymatic lignin decomposition reconstructed from 31 fungal genomes.</title>
        <authorList>
            <person name="Floudas D."/>
            <person name="Binder M."/>
            <person name="Riley R."/>
            <person name="Barry K."/>
            <person name="Blanchette R.A."/>
            <person name="Henrissat B."/>
            <person name="Martinez A.T."/>
            <person name="Otillar R."/>
            <person name="Spatafora J.W."/>
            <person name="Yadav J.S."/>
            <person name="Aerts A."/>
            <person name="Benoit I."/>
            <person name="Boyd A."/>
            <person name="Carlson A."/>
            <person name="Copeland A."/>
            <person name="Coutinho P.M."/>
            <person name="de Vries R.P."/>
            <person name="Ferreira P."/>
            <person name="Findley K."/>
            <person name="Foster B."/>
            <person name="Gaskell J."/>
            <person name="Glotzer D."/>
            <person name="Gorecki P."/>
            <person name="Heitman J."/>
            <person name="Hesse C."/>
            <person name="Hori C."/>
            <person name="Igarashi K."/>
            <person name="Jurgens J.A."/>
            <person name="Kallen N."/>
            <person name="Kersten P."/>
            <person name="Kohler A."/>
            <person name="Kuees U."/>
            <person name="Kumar T.K.A."/>
            <person name="Kuo A."/>
            <person name="LaButti K."/>
            <person name="Larrondo L.F."/>
            <person name="Lindquist E."/>
            <person name="Ling A."/>
            <person name="Lombard V."/>
            <person name="Lucas S."/>
            <person name="Lundell T."/>
            <person name="Martin R."/>
            <person name="McLaughlin D.J."/>
            <person name="Morgenstern I."/>
            <person name="Morin E."/>
            <person name="Murat C."/>
            <person name="Nagy L.G."/>
            <person name="Nolan M."/>
            <person name="Ohm R.A."/>
            <person name="Patyshakuliyeva A."/>
            <person name="Rokas A."/>
            <person name="Ruiz-Duenas F.J."/>
            <person name="Sabat G."/>
            <person name="Salamov A."/>
            <person name="Samejima M."/>
            <person name="Schmutz J."/>
            <person name="Slot J.C."/>
            <person name="St John F."/>
            <person name="Stenlid J."/>
            <person name="Sun H."/>
            <person name="Sun S."/>
            <person name="Syed K."/>
            <person name="Tsang A."/>
            <person name="Wiebenga A."/>
            <person name="Young D."/>
            <person name="Pisabarro A."/>
            <person name="Eastwood D.C."/>
            <person name="Martin F."/>
            <person name="Cullen D."/>
            <person name="Grigoriev I.V."/>
            <person name="Hibbett D.S."/>
        </authorList>
    </citation>
    <scope>NUCLEOTIDE SEQUENCE [LARGE SCALE GENOMIC DNA]</scope>
    <source>
        <strain evidence="2">TFB10046</strain>
    </source>
</reference>
<dbReference type="InterPro" id="IPR036866">
    <property type="entry name" value="RibonucZ/Hydroxyglut_hydro"/>
</dbReference>